<reference evidence="2" key="1">
    <citation type="submission" date="2011-06" db="EMBL/GenBank/DDBJ databases">
        <title>The complete genome of chromosome of Runella slithyformis DSM 19594.</title>
        <authorList>
            <consortium name="US DOE Joint Genome Institute (JGI-PGF)"/>
            <person name="Lucas S."/>
            <person name="Han J."/>
            <person name="Lapidus A."/>
            <person name="Bruce D."/>
            <person name="Goodwin L."/>
            <person name="Pitluck S."/>
            <person name="Peters L."/>
            <person name="Kyrpides N."/>
            <person name="Mavromatis K."/>
            <person name="Ivanova N."/>
            <person name="Ovchinnikova G."/>
            <person name="Zhang X."/>
            <person name="Misra M."/>
            <person name="Detter J.C."/>
            <person name="Tapia R."/>
            <person name="Han C."/>
            <person name="Land M."/>
            <person name="Hauser L."/>
            <person name="Markowitz V."/>
            <person name="Cheng J.-F."/>
            <person name="Hugenholtz P."/>
            <person name="Woyke T."/>
            <person name="Wu D."/>
            <person name="Tindall B."/>
            <person name="Faehrich R."/>
            <person name="Brambilla E."/>
            <person name="Klenk H.-P."/>
            <person name="Eisen J.A."/>
        </authorList>
    </citation>
    <scope>NUCLEOTIDE SEQUENCE [LARGE SCALE GENOMIC DNA]</scope>
    <source>
        <strain evidence="2">ATCC 29530 / DSM 19594 / LMG 11500 / NCIMB 11436 / LSU 4</strain>
    </source>
</reference>
<name>A0A7U4E458_RUNSL</name>
<accession>A0A7U4E458</accession>
<keyword evidence="2" id="KW-1185">Reference proteome</keyword>
<dbReference type="Proteomes" id="UP000000493">
    <property type="component" value="Chromosome"/>
</dbReference>
<proteinExistence type="predicted"/>
<evidence type="ECO:0000313" key="2">
    <source>
        <dbReference type="Proteomes" id="UP000000493"/>
    </source>
</evidence>
<dbReference type="AlphaFoldDB" id="A0A7U4E458"/>
<sequence length="52" mass="5804">MNNSKNSSFMIRLLLKKSCQTKKAPSGAKIYRLFVNGYLKLFSGGEEACVKC</sequence>
<dbReference type="KEGG" id="rsi:Runsl_0714"/>
<protein>
    <submittedName>
        <fullName evidence="1">Uncharacterized protein</fullName>
    </submittedName>
</protein>
<evidence type="ECO:0000313" key="1">
    <source>
        <dbReference type="EMBL" id="AEI47156.1"/>
    </source>
</evidence>
<gene>
    <name evidence="1" type="ordered locus">Runsl_0714</name>
</gene>
<organism evidence="1 2">
    <name type="scientific">Runella slithyformis (strain ATCC 29530 / DSM 19594 / LMG 11500 / NCIMB 11436 / LSU 4)</name>
    <dbReference type="NCBI Taxonomy" id="761193"/>
    <lineage>
        <taxon>Bacteria</taxon>
        <taxon>Pseudomonadati</taxon>
        <taxon>Bacteroidota</taxon>
        <taxon>Cytophagia</taxon>
        <taxon>Cytophagales</taxon>
        <taxon>Spirosomataceae</taxon>
        <taxon>Runella</taxon>
    </lineage>
</organism>
<dbReference type="EMBL" id="CP002859">
    <property type="protein sequence ID" value="AEI47156.1"/>
    <property type="molecule type" value="Genomic_DNA"/>
</dbReference>
<reference evidence="1 2" key="2">
    <citation type="journal article" date="2012" name="Stand. Genomic Sci.">
        <title>Complete genome sequence of the aquatic bacterium Runella slithyformis type strain (LSU 4(T)).</title>
        <authorList>
            <person name="Copeland A."/>
            <person name="Zhang X."/>
            <person name="Misra M."/>
            <person name="Lapidus A."/>
            <person name="Nolan M."/>
            <person name="Lucas S."/>
            <person name="Deshpande S."/>
            <person name="Cheng J.F."/>
            <person name="Tapia R."/>
            <person name="Goodwin L.A."/>
            <person name="Pitluck S."/>
            <person name="Liolios K."/>
            <person name="Pagani I."/>
            <person name="Ivanova N."/>
            <person name="Mikhailova N."/>
            <person name="Pati A."/>
            <person name="Chen A."/>
            <person name="Palaniappan K."/>
            <person name="Land M."/>
            <person name="Hauser L."/>
            <person name="Pan C."/>
            <person name="Jeffries C.D."/>
            <person name="Detter J.C."/>
            <person name="Brambilla E.M."/>
            <person name="Rohde M."/>
            <person name="Djao O.D."/>
            <person name="Goker M."/>
            <person name="Sikorski J."/>
            <person name="Tindall B.J."/>
            <person name="Woyke T."/>
            <person name="Bristow J."/>
            <person name="Eisen J.A."/>
            <person name="Markowitz V."/>
            <person name="Hugenholtz P."/>
            <person name="Kyrpides N.C."/>
            <person name="Klenk H.P."/>
            <person name="Mavromatis K."/>
        </authorList>
    </citation>
    <scope>NUCLEOTIDE SEQUENCE [LARGE SCALE GENOMIC DNA]</scope>
    <source>
        <strain evidence="2">ATCC 29530 / DSM 19594 / LMG 11500 / NCIMB 11436 / LSU 4</strain>
    </source>
</reference>